<sequence length="80" mass="9412">MKKMKVSITAKLGKLEKSTSKDYEEPENWQEAIKSDGEAQAFKIFLIERKTRFQDKERKKLLDQMTKKLAEIMEAQGIEF</sequence>
<accession>A0A6M3KIE0</accession>
<dbReference type="AlphaFoldDB" id="A0A6M3KIE0"/>
<protein>
    <submittedName>
        <fullName evidence="1">Uncharacterized protein</fullName>
    </submittedName>
</protein>
<name>A0A6M3KIE0_9ZZZZ</name>
<gene>
    <name evidence="1" type="ORF">MM415A00499_0031</name>
</gene>
<evidence type="ECO:0000313" key="1">
    <source>
        <dbReference type="EMBL" id="QJA81756.1"/>
    </source>
</evidence>
<dbReference type="EMBL" id="MT142468">
    <property type="protein sequence ID" value="QJA81756.1"/>
    <property type="molecule type" value="Genomic_DNA"/>
</dbReference>
<reference evidence="1" key="1">
    <citation type="submission" date="2020-03" db="EMBL/GenBank/DDBJ databases">
        <title>The deep terrestrial virosphere.</title>
        <authorList>
            <person name="Holmfeldt K."/>
            <person name="Nilsson E."/>
            <person name="Simone D."/>
            <person name="Lopez-Fernandez M."/>
            <person name="Wu X."/>
            <person name="de Brujin I."/>
            <person name="Lundin D."/>
            <person name="Andersson A."/>
            <person name="Bertilsson S."/>
            <person name="Dopson M."/>
        </authorList>
    </citation>
    <scope>NUCLEOTIDE SEQUENCE</scope>
    <source>
        <strain evidence="1">MM415A00499</strain>
    </source>
</reference>
<organism evidence="1">
    <name type="scientific">viral metagenome</name>
    <dbReference type="NCBI Taxonomy" id="1070528"/>
    <lineage>
        <taxon>unclassified sequences</taxon>
        <taxon>metagenomes</taxon>
        <taxon>organismal metagenomes</taxon>
    </lineage>
</organism>
<proteinExistence type="predicted"/>